<sequence>MPDILYPQSHEGFFLNLPPYEYAIETASWLFEQPEFLVLLLTAPSVHNPLCYTEKRLWVERHFGFEHCHRLIISAHKGLSRGDYLIDDKTAGFGQEDFQGQLIHYGSAEFPNWASVKRHFVALLRSRATGS</sequence>
<keyword evidence="3" id="KW-1185">Reference proteome</keyword>
<evidence type="ECO:0000313" key="2">
    <source>
        <dbReference type="EMBL" id="GGW57704.1"/>
    </source>
</evidence>
<organism evidence="2 3">
    <name type="scientific">Alishewanella tabrizica</name>
    <dbReference type="NCBI Taxonomy" id="671278"/>
    <lineage>
        <taxon>Bacteria</taxon>
        <taxon>Pseudomonadati</taxon>
        <taxon>Pseudomonadota</taxon>
        <taxon>Gammaproteobacteria</taxon>
        <taxon>Alteromonadales</taxon>
        <taxon>Alteromonadaceae</taxon>
        <taxon>Alishewanella</taxon>
    </lineage>
</organism>
<protein>
    <submittedName>
        <fullName evidence="2">Uncharacterized protein</fullName>
    </submittedName>
</protein>
<dbReference type="PANTHER" id="PTHR16504:SF4">
    <property type="entry name" value="5'(3')-DEOXYRIBONUCLEOTIDASE"/>
    <property type="match status" value="1"/>
</dbReference>
<evidence type="ECO:0000313" key="3">
    <source>
        <dbReference type="Proteomes" id="UP000634667"/>
    </source>
</evidence>
<gene>
    <name evidence="2" type="ORF">GCM10008111_12250</name>
</gene>
<accession>A0ABQ2WIW8</accession>
<name>A0ABQ2WIW8_9ALTE</name>
<dbReference type="Pfam" id="PF06941">
    <property type="entry name" value="NT5C"/>
    <property type="match status" value="1"/>
</dbReference>
<evidence type="ECO:0000256" key="1">
    <source>
        <dbReference type="ARBA" id="ARBA00009589"/>
    </source>
</evidence>
<reference evidence="3" key="1">
    <citation type="journal article" date="2019" name="Int. J. Syst. Evol. Microbiol.">
        <title>The Global Catalogue of Microorganisms (GCM) 10K type strain sequencing project: providing services to taxonomists for standard genome sequencing and annotation.</title>
        <authorList>
            <consortium name="The Broad Institute Genomics Platform"/>
            <consortium name="The Broad Institute Genome Sequencing Center for Infectious Disease"/>
            <person name="Wu L."/>
            <person name="Ma J."/>
        </authorList>
    </citation>
    <scope>NUCLEOTIDE SEQUENCE [LARGE SCALE GENOMIC DNA]</scope>
    <source>
        <strain evidence="3">KCTC 23723</strain>
    </source>
</reference>
<comment type="caution">
    <text evidence="2">The sequence shown here is derived from an EMBL/GenBank/DDBJ whole genome shotgun (WGS) entry which is preliminary data.</text>
</comment>
<dbReference type="InterPro" id="IPR036412">
    <property type="entry name" value="HAD-like_sf"/>
</dbReference>
<dbReference type="EMBL" id="BMYR01000004">
    <property type="protein sequence ID" value="GGW57704.1"/>
    <property type="molecule type" value="Genomic_DNA"/>
</dbReference>
<comment type="similarity">
    <text evidence="1">Belongs to the 5'(3')-deoxyribonucleotidase family.</text>
</comment>
<dbReference type="SUPFAM" id="SSF56784">
    <property type="entry name" value="HAD-like"/>
    <property type="match status" value="1"/>
</dbReference>
<dbReference type="Gene3D" id="3.40.50.1000">
    <property type="entry name" value="HAD superfamily/HAD-like"/>
    <property type="match status" value="1"/>
</dbReference>
<dbReference type="PANTHER" id="PTHR16504">
    <property type="entry name" value="5'(3')-DEOXYRIBONUCLEOTIDASE"/>
    <property type="match status" value="1"/>
</dbReference>
<proteinExistence type="inferred from homology"/>
<dbReference type="Proteomes" id="UP000634667">
    <property type="component" value="Unassembled WGS sequence"/>
</dbReference>
<dbReference type="InterPro" id="IPR010708">
    <property type="entry name" value="5'(3')-deoxyribonucleotidase"/>
</dbReference>
<dbReference type="InterPro" id="IPR023214">
    <property type="entry name" value="HAD_sf"/>
</dbReference>
<dbReference type="RefSeq" id="WP_229796953.1">
    <property type="nucleotide sequence ID" value="NZ_BMYR01000004.1"/>
</dbReference>